<dbReference type="EMBL" id="JANBPG010000010">
    <property type="protein sequence ID" value="KAJ1901933.1"/>
    <property type="molecule type" value="Genomic_DNA"/>
</dbReference>
<dbReference type="Proteomes" id="UP001150581">
    <property type="component" value="Unassembled WGS sequence"/>
</dbReference>
<proteinExistence type="predicted"/>
<accession>A0ACC1IW73</accession>
<gene>
    <name evidence="1" type="ORF">LPJ66_000389</name>
</gene>
<keyword evidence="2" id="KW-1185">Reference proteome</keyword>
<protein>
    <submittedName>
        <fullName evidence="1">Uncharacterized protein</fullName>
    </submittedName>
</protein>
<reference evidence="1" key="1">
    <citation type="submission" date="2022-07" db="EMBL/GenBank/DDBJ databases">
        <title>Phylogenomic reconstructions and comparative analyses of Kickxellomycotina fungi.</title>
        <authorList>
            <person name="Reynolds N.K."/>
            <person name="Stajich J.E."/>
            <person name="Barry K."/>
            <person name="Grigoriev I.V."/>
            <person name="Crous P."/>
            <person name="Smith M.E."/>
        </authorList>
    </citation>
    <scope>NUCLEOTIDE SEQUENCE</scope>
    <source>
        <strain evidence="1">Benny 63K</strain>
    </source>
</reference>
<organism evidence="1 2">
    <name type="scientific">Kickxella alabastrina</name>
    <dbReference type="NCBI Taxonomy" id="61397"/>
    <lineage>
        <taxon>Eukaryota</taxon>
        <taxon>Fungi</taxon>
        <taxon>Fungi incertae sedis</taxon>
        <taxon>Zoopagomycota</taxon>
        <taxon>Kickxellomycotina</taxon>
        <taxon>Kickxellomycetes</taxon>
        <taxon>Kickxellales</taxon>
        <taxon>Kickxellaceae</taxon>
        <taxon>Kickxella</taxon>
    </lineage>
</organism>
<name>A0ACC1IW73_9FUNG</name>
<evidence type="ECO:0000313" key="2">
    <source>
        <dbReference type="Proteomes" id="UP001150581"/>
    </source>
</evidence>
<evidence type="ECO:0000313" key="1">
    <source>
        <dbReference type="EMBL" id="KAJ1901933.1"/>
    </source>
</evidence>
<sequence length="561" mass="64141">MQTSFVLVRTAYFVLVTEPNTIGDHDKDKQQLSPPSPPPLSSLSHFYTHPPPPPPPHQPQPAAHPHLNLHNSIKQIWDQWFGQPPARACKDIAINQSYWIISNETMRPFVDIPDMSDLSVGESVCVRVIVPLKPSNSTDAFVPFPSTPWDSILLDMVGLSSGISIPVNLQPVSDMRNRRQDSVHIYEANVELRDIDVYHPEGFLEFRDARWNPEGPLLPQQYSPEPLDITEAQQVVVKDEHRTSPYSLWKYTELPLCTDSNAEGRWVDVNSIPFDPEIVPLPDNLNRVWLPYTCRLRRVSYAQFAQCLVSKYPRVHWYGDSNVRRSLKKISSLGEWCSTKEDQESAVCTCEDYRSNFTRFSIHARNTFFDIDAVDGGWSLANETDFARVPENKARMAVFKIEGLTARNVSPWKDRFENGTVKMFGDPQAVIISLVNWDAAFTSLEFFASQVALLIGRLNETYLPDTRIILRTGQYHCCYSDQSATGRKYSQLRNRYFNDMHIGMIKEALGDLYDVRVWDVASVAQRRPLVGRQESQTCYSNHVRSEVVEVENQILFNSLCN</sequence>
<comment type="caution">
    <text evidence="1">The sequence shown here is derived from an EMBL/GenBank/DDBJ whole genome shotgun (WGS) entry which is preliminary data.</text>
</comment>